<dbReference type="Pfam" id="PF02458">
    <property type="entry name" value="Transferase"/>
    <property type="match status" value="1"/>
</dbReference>
<dbReference type="PANTHER" id="PTHR31896">
    <property type="entry name" value="FAMILY REGULATORY PROTEIN, PUTATIVE (AFU_ORTHOLOGUE AFUA_3G14730)-RELATED"/>
    <property type="match status" value="1"/>
</dbReference>
<keyword evidence="3" id="KW-1185">Reference proteome</keyword>
<keyword evidence="1" id="KW-0808">Transferase</keyword>
<dbReference type="InterPro" id="IPR023213">
    <property type="entry name" value="CAT-like_dom_sf"/>
</dbReference>
<dbReference type="Gene3D" id="3.30.559.10">
    <property type="entry name" value="Chloramphenicol acetyltransferase-like domain"/>
    <property type="match status" value="2"/>
</dbReference>
<evidence type="ECO:0000256" key="1">
    <source>
        <dbReference type="ARBA" id="ARBA00022679"/>
    </source>
</evidence>
<protein>
    <recommendedName>
        <fullName evidence="4">BAHD acyltransferase DCR</fullName>
    </recommendedName>
</protein>
<comment type="caution">
    <text evidence="2">The sequence shown here is derived from an EMBL/GenBank/DDBJ whole genome shotgun (WGS) entry which is preliminary data.</text>
</comment>
<dbReference type="Proteomes" id="UP000825729">
    <property type="component" value="Unassembled WGS sequence"/>
</dbReference>
<organism evidence="2 3">
    <name type="scientific">Aristolochia fimbriata</name>
    <name type="common">White veined hardy Dutchman's pipe vine</name>
    <dbReference type="NCBI Taxonomy" id="158543"/>
    <lineage>
        <taxon>Eukaryota</taxon>
        <taxon>Viridiplantae</taxon>
        <taxon>Streptophyta</taxon>
        <taxon>Embryophyta</taxon>
        <taxon>Tracheophyta</taxon>
        <taxon>Spermatophyta</taxon>
        <taxon>Magnoliopsida</taxon>
        <taxon>Magnoliidae</taxon>
        <taxon>Piperales</taxon>
        <taxon>Aristolochiaceae</taxon>
        <taxon>Aristolochia</taxon>
    </lineage>
</organism>
<evidence type="ECO:0008006" key="4">
    <source>
        <dbReference type="Google" id="ProtNLM"/>
    </source>
</evidence>
<dbReference type="AlphaFoldDB" id="A0AAV7DZ94"/>
<reference evidence="2 3" key="1">
    <citation type="submission" date="2021-07" db="EMBL/GenBank/DDBJ databases">
        <title>The Aristolochia fimbriata genome: insights into angiosperm evolution, floral development and chemical biosynthesis.</title>
        <authorList>
            <person name="Jiao Y."/>
        </authorList>
    </citation>
    <scope>NUCLEOTIDE SEQUENCE [LARGE SCALE GENOMIC DNA]</scope>
    <source>
        <strain evidence="2">IBCAS-2021</strain>
        <tissue evidence="2">Leaf</tissue>
    </source>
</reference>
<dbReference type="PANTHER" id="PTHR31896:SF76">
    <property type="entry name" value="BAHD ACYLTRANSFERASE DCR"/>
    <property type="match status" value="1"/>
</dbReference>
<evidence type="ECO:0000313" key="3">
    <source>
        <dbReference type="Proteomes" id="UP000825729"/>
    </source>
</evidence>
<dbReference type="GO" id="GO:0016740">
    <property type="term" value="F:transferase activity"/>
    <property type="evidence" value="ECO:0007669"/>
    <property type="project" value="UniProtKB-KW"/>
</dbReference>
<gene>
    <name evidence="2" type="ORF">H6P81_017193</name>
</gene>
<proteinExistence type="predicted"/>
<sequence>MAVENGTTHEEGSVVKVKSRSKVFSTKKVEQTECPLTTFDLPFLTFFYNSKILLYKGVNYEEMVGKLKEGLGAVLQHFYPLTGRLGRDEEGVLRIEKCGDDAAGVEVIEAIAENVSVEELSDDKVSGLFKVLVPYAGVLNLQGFHKPLLAVQFTRLKDGLALGCAFNHVVLDGTSTWHFMGSWAEICRGADEISVLPFHDRKQARDTRVKLDIPDALIAEDAPAPPAAEPPLPERVFRFSGAALESMKSAANAGRNPPEFSTFQSLGAHVWRAVTRARLLAPEDPSVFTIFADCRRRVSPPMPESYFGNLIQAVFTGAPAGGLLSQPPEFGAGLLKAAIGAHDSEAIRGRLEGWEEAPKLFEYRDAGKNVVAVGSSPRFQVYDVDFGFGRPEQVRTGSSNKFDGMVFLYPGRDGGGSVDVEISLASYAMDRLEKDPEFLID</sequence>
<dbReference type="InterPro" id="IPR051283">
    <property type="entry name" value="Sec_Metabolite_Acyltrans"/>
</dbReference>
<accession>A0AAV7DZ94</accession>
<dbReference type="EMBL" id="JAINDJ010000007">
    <property type="protein sequence ID" value="KAG9441339.1"/>
    <property type="molecule type" value="Genomic_DNA"/>
</dbReference>
<name>A0AAV7DZ94_ARIFI</name>
<evidence type="ECO:0000313" key="2">
    <source>
        <dbReference type="EMBL" id="KAG9441339.1"/>
    </source>
</evidence>